<dbReference type="EMBL" id="AVOT02098891">
    <property type="protein sequence ID" value="MBW0576659.1"/>
    <property type="molecule type" value="Genomic_DNA"/>
</dbReference>
<evidence type="ECO:0000313" key="3">
    <source>
        <dbReference type="Proteomes" id="UP000765509"/>
    </source>
</evidence>
<comment type="caution">
    <text evidence="2">The sequence shown here is derived from an EMBL/GenBank/DDBJ whole genome shotgun (WGS) entry which is preliminary data.</text>
</comment>
<gene>
    <name evidence="2" type="ORF">O181_116374</name>
</gene>
<sequence>MEKTNIMLLTAEWRKRNPHPPNEVQKIAPVARSGNSNVKNQPQAQNKGKGKAPGKKPYSQVYRIPKIQHDAMENVFQIARKMMELQKEEEARLKYQK</sequence>
<feature type="compositionally biased region" description="Polar residues" evidence="1">
    <location>
        <begin position="33"/>
        <end position="46"/>
    </location>
</feature>
<feature type="region of interest" description="Disordered" evidence="1">
    <location>
        <begin position="16"/>
        <end position="60"/>
    </location>
</feature>
<organism evidence="2 3">
    <name type="scientific">Austropuccinia psidii MF-1</name>
    <dbReference type="NCBI Taxonomy" id="1389203"/>
    <lineage>
        <taxon>Eukaryota</taxon>
        <taxon>Fungi</taxon>
        <taxon>Dikarya</taxon>
        <taxon>Basidiomycota</taxon>
        <taxon>Pucciniomycotina</taxon>
        <taxon>Pucciniomycetes</taxon>
        <taxon>Pucciniales</taxon>
        <taxon>Sphaerophragmiaceae</taxon>
        <taxon>Austropuccinia</taxon>
    </lineage>
</organism>
<reference evidence="2" key="1">
    <citation type="submission" date="2021-03" db="EMBL/GenBank/DDBJ databases">
        <title>Draft genome sequence of rust myrtle Austropuccinia psidii MF-1, a brazilian biotype.</title>
        <authorList>
            <person name="Quecine M.C."/>
            <person name="Pachon D.M.R."/>
            <person name="Bonatelli M.L."/>
            <person name="Correr F.H."/>
            <person name="Franceschini L.M."/>
            <person name="Leite T.F."/>
            <person name="Margarido G.R.A."/>
            <person name="Almeida C.A."/>
            <person name="Ferrarezi J.A."/>
            <person name="Labate C.A."/>
        </authorList>
    </citation>
    <scope>NUCLEOTIDE SEQUENCE</scope>
    <source>
        <strain evidence="2">MF-1</strain>
    </source>
</reference>
<evidence type="ECO:0000256" key="1">
    <source>
        <dbReference type="SAM" id="MobiDB-lite"/>
    </source>
</evidence>
<accession>A0A9Q3K8Q5</accession>
<protein>
    <submittedName>
        <fullName evidence="2">Uncharacterized protein</fullName>
    </submittedName>
</protein>
<dbReference type="Proteomes" id="UP000765509">
    <property type="component" value="Unassembled WGS sequence"/>
</dbReference>
<keyword evidence="3" id="KW-1185">Reference proteome</keyword>
<proteinExistence type="predicted"/>
<dbReference type="AlphaFoldDB" id="A0A9Q3K8Q5"/>
<name>A0A9Q3K8Q5_9BASI</name>
<evidence type="ECO:0000313" key="2">
    <source>
        <dbReference type="EMBL" id="MBW0576659.1"/>
    </source>
</evidence>